<name>A0ABV3JVM1_STRON</name>
<proteinExistence type="predicted"/>
<dbReference type="RefSeq" id="WP_109280882.1">
    <property type="nucleotide sequence ID" value="NZ_JBFAUK010000006.1"/>
</dbReference>
<gene>
    <name evidence="1" type="ORF">AB0L16_10445</name>
</gene>
<organism evidence="1 2">
    <name type="scientific">Streptomyces orinoci</name>
    <name type="common">Streptoverticillium orinoci</name>
    <dbReference type="NCBI Taxonomy" id="67339"/>
    <lineage>
        <taxon>Bacteria</taxon>
        <taxon>Bacillati</taxon>
        <taxon>Actinomycetota</taxon>
        <taxon>Actinomycetes</taxon>
        <taxon>Kitasatosporales</taxon>
        <taxon>Streptomycetaceae</taxon>
        <taxon>Streptomyces</taxon>
    </lineage>
</organism>
<accession>A0ABV3JVM1</accession>
<keyword evidence="2" id="KW-1185">Reference proteome</keyword>
<dbReference type="EMBL" id="JBFAUK010000006">
    <property type="protein sequence ID" value="MEV5506884.1"/>
    <property type="molecule type" value="Genomic_DNA"/>
</dbReference>
<protein>
    <submittedName>
        <fullName evidence="1">Uncharacterized protein</fullName>
    </submittedName>
</protein>
<reference evidence="1 2" key="1">
    <citation type="submission" date="2024-06" db="EMBL/GenBank/DDBJ databases">
        <title>The Natural Products Discovery Center: Release of the First 8490 Sequenced Strains for Exploring Actinobacteria Biosynthetic Diversity.</title>
        <authorList>
            <person name="Kalkreuter E."/>
            <person name="Kautsar S.A."/>
            <person name="Yang D."/>
            <person name="Bader C.D."/>
            <person name="Teijaro C.N."/>
            <person name="Fluegel L."/>
            <person name="Davis C.M."/>
            <person name="Simpson J.R."/>
            <person name="Lauterbach L."/>
            <person name="Steele A.D."/>
            <person name="Gui C."/>
            <person name="Meng S."/>
            <person name="Li G."/>
            <person name="Viehrig K."/>
            <person name="Ye F."/>
            <person name="Su P."/>
            <person name="Kiefer A.F."/>
            <person name="Nichols A."/>
            <person name="Cepeda A.J."/>
            <person name="Yan W."/>
            <person name="Fan B."/>
            <person name="Jiang Y."/>
            <person name="Adhikari A."/>
            <person name="Zheng C.-J."/>
            <person name="Schuster L."/>
            <person name="Cowan T.M."/>
            <person name="Smanski M.J."/>
            <person name="Chevrette M.G."/>
            <person name="De Carvalho L.P.S."/>
            <person name="Shen B."/>
        </authorList>
    </citation>
    <scope>NUCLEOTIDE SEQUENCE [LARGE SCALE GENOMIC DNA]</scope>
    <source>
        <strain evidence="1 2">NPDC052347</strain>
    </source>
</reference>
<evidence type="ECO:0000313" key="2">
    <source>
        <dbReference type="Proteomes" id="UP001552594"/>
    </source>
</evidence>
<dbReference type="Proteomes" id="UP001552594">
    <property type="component" value="Unassembled WGS sequence"/>
</dbReference>
<comment type="caution">
    <text evidence="1">The sequence shown here is derived from an EMBL/GenBank/DDBJ whole genome shotgun (WGS) entry which is preliminary data.</text>
</comment>
<sequence length="184" mass="18908">MTHYAVFLAVTGLPTGPVSGLTALTVPAHRLAEAEARASAALAGLPEGAGWADLEPDRRRELVARVRTVPHHAADHIEHNDPAAPGSSALADCLAGLAANSSLKELAGQRRTVYFTGDRPLGDAAGAPFLAGASAVHRGAENRYPALARLAALLGTAAGPSTDGSLPEDQDLYEAFDRYTVGGP</sequence>
<evidence type="ECO:0000313" key="1">
    <source>
        <dbReference type="EMBL" id="MEV5506884.1"/>
    </source>
</evidence>